<dbReference type="GO" id="GO:0005829">
    <property type="term" value="C:cytosol"/>
    <property type="evidence" value="ECO:0007669"/>
    <property type="project" value="TreeGrafter"/>
</dbReference>
<protein>
    <submittedName>
        <fullName evidence="8">Adenosylhomocysteinase A, partial</fullName>
    </submittedName>
</protein>
<proteinExistence type="inferred from homology"/>
<dbReference type="InterPro" id="IPR042172">
    <property type="entry name" value="Adenosylhomocyst_ase-like_sf"/>
</dbReference>
<evidence type="ECO:0000313" key="8">
    <source>
        <dbReference type="EMBL" id="CAH2251933.1"/>
    </source>
</evidence>
<dbReference type="SUPFAM" id="SSF51735">
    <property type="entry name" value="NAD(P)-binding Rossmann-fold domains"/>
    <property type="match status" value="1"/>
</dbReference>
<comment type="catalytic activity">
    <reaction evidence="6">
        <text>S-adenosyl-L-homocysteine + H2O = L-homocysteine + adenosine</text>
        <dbReference type="Rhea" id="RHEA:21708"/>
        <dbReference type="ChEBI" id="CHEBI:15377"/>
        <dbReference type="ChEBI" id="CHEBI:16335"/>
        <dbReference type="ChEBI" id="CHEBI:57856"/>
        <dbReference type="ChEBI" id="CHEBI:58199"/>
        <dbReference type="EC" id="3.13.2.1"/>
    </reaction>
    <physiologicalReaction direction="left-to-right" evidence="6">
        <dbReference type="Rhea" id="RHEA:21709"/>
    </physiologicalReaction>
</comment>
<evidence type="ECO:0000313" key="9">
    <source>
        <dbReference type="Proteomes" id="UP001295444"/>
    </source>
</evidence>
<dbReference type="Gene3D" id="3.40.50.1480">
    <property type="entry name" value="Adenosylhomocysteinase-like"/>
    <property type="match status" value="2"/>
</dbReference>
<evidence type="ECO:0000256" key="5">
    <source>
        <dbReference type="ARBA" id="ARBA00045926"/>
    </source>
</evidence>
<organism evidence="8 9">
    <name type="scientific">Pelobates cultripes</name>
    <name type="common">Western spadefoot toad</name>
    <dbReference type="NCBI Taxonomy" id="61616"/>
    <lineage>
        <taxon>Eukaryota</taxon>
        <taxon>Metazoa</taxon>
        <taxon>Chordata</taxon>
        <taxon>Craniata</taxon>
        <taxon>Vertebrata</taxon>
        <taxon>Euteleostomi</taxon>
        <taxon>Amphibia</taxon>
        <taxon>Batrachia</taxon>
        <taxon>Anura</taxon>
        <taxon>Pelobatoidea</taxon>
        <taxon>Pelobatidae</taxon>
        <taxon>Pelobates</taxon>
    </lineage>
</organism>
<dbReference type="Proteomes" id="UP001295444">
    <property type="component" value="Chromosome 02"/>
</dbReference>
<name>A0AAD1VVP4_PELCU</name>
<dbReference type="Pfam" id="PF05221">
    <property type="entry name" value="AdoHcyase"/>
    <property type="match status" value="1"/>
</dbReference>
<dbReference type="SMART" id="SM00997">
    <property type="entry name" value="AdoHcyase_NAD"/>
    <property type="match status" value="1"/>
</dbReference>
<evidence type="ECO:0000256" key="6">
    <source>
        <dbReference type="ARBA" id="ARBA00047800"/>
    </source>
</evidence>
<dbReference type="GO" id="GO:0006730">
    <property type="term" value="P:one-carbon metabolic process"/>
    <property type="evidence" value="ECO:0007669"/>
    <property type="project" value="UniProtKB-KW"/>
</dbReference>
<dbReference type="InterPro" id="IPR036291">
    <property type="entry name" value="NAD(P)-bd_dom_sf"/>
</dbReference>
<feature type="domain" description="S-adenosyl-L-homocysteine hydrolase NAD binding" evidence="7">
    <location>
        <begin position="13"/>
        <end position="145"/>
    </location>
</feature>
<dbReference type="GO" id="GO:0004013">
    <property type="term" value="F:adenosylhomocysteinase activity"/>
    <property type="evidence" value="ECO:0007669"/>
    <property type="project" value="UniProtKB-EC"/>
</dbReference>
<evidence type="ECO:0000256" key="3">
    <source>
        <dbReference type="ARBA" id="ARBA00022563"/>
    </source>
</evidence>
<keyword evidence="3" id="KW-0554">One-carbon metabolism</keyword>
<dbReference type="PANTHER" id="PTHR23420:SF0">
    <property type="entry name" value="ADENOSYLHOMOCYSTEINASE"/>
    <property type="match status" value="1"/>
</dbReference>
<comment type="function">
    <text evidence="5">Catalyzes the hydrolysis of S-adenosyl-L-homocysteine to form adenosine and homocysteine. Binds copper ions.</text>
</comment>
<dbReference type="InterPro" id="IPR015878">
    <property type="entry name" value="Ado_hCys_hydrolase_NAD-bd"/>
</dbReference>
<dbReference type="PANTHER" id="PTHR23420">
    <property type="entry name" value="ADENOSYLHOMOCYSTEINASE"/>
    <property type="match status" value="1"/>
</dbReference>
<sequence length="202" mass="22467">MESNGTLKVPAISVNDSVTKRKVAVMAGYGDVRKGCAQVLRAFGAHGIITEIVPINTLQSTMEGYQVTTMDDACKEGNIFVTTTGCIDIVEGRHFEQMKDDSILCNTCPFYVELDVKWLNDHAAKKVNIKPQVMAQIELLTNNDKYSIGVYFLPKKLDEAVAAAHMDKLGVKLTKLSDKQAEYLGLDKECPFKPDHYRYLIS</sequence>
<keyword evidence="4" id="KW-0520">NAD</keyword>
<accession>A0AAD1VVP4</accession>
<dbReference type="SMART" id="SM00996">
    <property type="entry name" value="AdoHcyase"/>
    <property type="match status" value="1"/>
</dbReference>
<dbReference type="EMBL" id="OW240913">
    <property type="protein sequence ID" value="CAH2251933.1"/>
    <property type="molecule type" value="Genomic_DNA"/>
</dbReference>
<reference evidence="8" key="1">
    <citation type="submission" date="2022-03" db="EMBL/GenBank/DDBJ databases">
        <authorList>
            <person name="Alioto T."/>
            <person name="Alioto T."/>
            <person name="Gomez Garrido J."/>
        </authorList>
    </citation>
    <scope>NUCLEOTIDE SEQUENCE</scope>
</reference>
<dbReference type="Pfam" id="PF00670">
    <property type="entry name" value="AdoHcyase_NAD"/>
    <property type="match status" value="1"/>
</dbReference>
<gene>
    <name evidence="8" type="ORF">PECUL_23A029066</name>
</gene>
<dbReference type="GO" id="GO:0033353">
    <property type="term" value="P:S-adenosylmethionine cycle"/>
    <property type="evidence" value="ECO:0007669"/>
    <property type="project" value="TreeGrafter"/>
</dbReference>
<comment type="cofactor">
    <cofactor evidence="1">
        <name>NAD(+)</name>
        <dbReference type="ChEBI" id="CHEBI:57540"/>
    </cofactor>
</comment>
<dbReference type="SUPFAM" id="SSF52283">
    <property type="entry name" value="Formate/glycerate dehydrogenase catalytic domain-like"/>
    <property type="match status" value="1"/>
</dbReference>
<evidence type="ECO:0000256" key="4">
    <source>
        <dbReference type="ARBA" id="ARBA00023027"/>
    </source>
</evidence>
<keyword evidence="9" id="KW-1185">Reference proteome</keyword>
<dbReference type="InterPro" id="IPR000043">
    <property type="entry name" value="Adenosylhomocysteinase-like"/>
</dbReference>
<comment type="similarity">
    <text evidence="2">Belongs to the adenosylhomocysteinase family.</text>
</comment>
<evidence type="ECO:0000256" key="2">
    <source>
        <dbReference type="ARBA" id="ARBA00007122"/>
    </source>
</evidence>
<dbReference type="AlphaFoldDB" id="A0AAD1VVP4"/>
<evidence type="ECO:0000256" key="1">
    <source>
        <dbReference type="ARBA" id="ARBA00001911"/>
    </source>
</evidence>
<evidence type="ECO:0000259" key="7">
    <source>
        <dbReference type="SMART" id="SM00997"/>
    </source>
</evidence>